<name>A0A7K0DTL5_9NOCA</name>
<keyword evidence="2 7" id="KW-0732">Signal</keyword>
<keyword evidence="5" id="KW-0449">Lipoprotein</keyword>
<dbReference type="Pfam" id="PF14041">
    <property type="entry name" value="Lipoprotein_21"/>
    <property type="match status" value="1"/>
</dbReference>
<evidence type="ECO:0000256" key="2">
    <source>
        <dbReference type="ARBA" id="ARBA00022729"/>
    </source>
</evidence>
<evidence type="ECO:0000313" key="8">
    <source>
        <dbReference type="EMBL" id="MQY28928.1"/>
    </source>
</evidence>
<evidence type="ECO:0000256" key="5">
    <source>
        <dbReference type="ARBA" id="ARBA00023288"/>
    </source>
</evidence>
<evidence type="ECO:0000256" key="1">
    <source>
        <dbReference type="ARBA" id="ARBA00022475"/>
    </source>
</evidence>
<evidence type="ECO:0000313" key="9">
    <source>
        <dbReference type="Proteomes" id="UP000431401"/>
    </source>
</evidence>
<feature type="region of interest" description="Disordered" evidence="6">
    <location>
        <begin position="21"/>
        <end position="73"/>
    </location>
</feature>
<dbReference type="AlphaFoldDB" id="A0A7K0DTL5"/>
<feature type="chain" id="PRO_5029578036" description="LppP/LprE family lipoprotein" evidence="7">
    <location>
        <begin position="22"/>
        <end position="225"/>
    </location>
</feature>
<feature type="signal peptide" evidence="7">
    <location>
        <begin position="1"/>
        <end position="21"/>
    </location>
</feature>
<evidence type="ECO:0000256" key="4">
    <source>
        <dbReference type="ARBA" id="ARBA00023139"/>
    </source>
</evidence>
<dbReference type="InterPro" id="IPR025971">
    <property type="entry name" value="LppP/LprE"/>
</dbReference>
<feature type="compositionally biased region" description="Low complexity" evidence="6">
    <location>
        <begin position="21"/>
        <end position="51"/>
    </location>
</feature>
<organism evidence="8 9">
    <name type="scientific">Nocardia aurantia</name>
    <dbReference type="NCBI Taxonomy" id="2585199"/>
    <lineage>
        <taxon>Bacteria</taxon>
        <taxon>Bacillati</taxon>
        <taxon>Actinomycetota</taxon>
        <taxon>Actinomycetes</taxon>
        <taxon>Mycobacteriales</taxon>
        <taxon>Nocardiaceae</taxon>
        <taxon>Nocardia</taxon>
    </lineage>
</organism>
<keyword evidence="1" id="KW-1003">Cell membrane</keyword>
<sequence length="225" mass="22635">MKGIAGVVIAIATLALTTACQDGTTTRQSETTSTTPTPAAPGFTQPATGGPVSTQSATGGQVTKQPATGGQVSTPAVVGVPATAGNGTCVDPKSPVVTAALAEIGPSVAGATFVAYRSTEAPLGSCPALMWVLADTEGGTASSPWHVLLFDHAGFLGTATRKWTAYTSVAGSSDRSVQIEYRWLGHDDPSCCPTGGPMTVTLTLGADGHTVTPDRDIPTEVTDPH</sequence>
<dbReference type="PROSITE" id="PS51257">
    <property type="entry name" value="PROKAR_LIPOPROTEIN"/>
    <property type="match status" value="1"/>
</dbReference>
<evidence type="ECO:0000256" key="7">
    <source>
        <dbReference type="SAM" id="SignalP"/>
    </source>
</evidence>
<dbReference type="Proteomes" id="UP000431401">
    <property type="component" value="Unassembled WGS sequence"/>
</dbReference>
<protein>
    <recommendedName>
        <fullName evidence="10">LppP/LprE family lipoprotein</fullName>
    </recommendedName>
</protein>
<evidence type="ECO:0008006" key="10">
    <source>
        <dbReference type="Google" id="ProtNLM"/>
    </source>
</evidence>
<keyword evidence="4" id="KW-0564">Palmitate</keyword>
<dbReference type="RefSeq" id="WP_153345387.1">
    <property type="nucleotide sequence ID" value="NZ_WEGI01000010.1"/>
</dbReference>
<dbReference type="EMBL" id="WEGI01000010">
    <property type="protein sequence ID" value="MQY28928.1"/>
    <property type="molecule type" value="Genomic_DNA"/>
</dbReference>
<accession>A0A7K0DTL5</accession>
<proteinExistence type="predicted"/>
<feature type="compositionally biased region" description="Polar residues" evidence="6">
    <location>
        <begin position="52"/>
        <end position="73"/>
    </location>
</feature>
<keyword evidence="9" id="KW-1185">Reference proteome</keyword>
<reference evidence="8 9" key="1">
    <citation type="submission" date="2019-10" db="EMBL/GenBank/DDBJ databases">
        <title>Nocardia macrotermitis sp. nov. and Nocardia aurantia sp. nov., isolated from the gut of fungus growing-termite Macrotermes natalensis.</title>
        <authorList>
            <person name="Benndorf R."/>
            <person name="Schwitalla J."/>
            <person name="Martin K."/>
            <person name="De Beer W."/>
            <person name="Kaster A.-K."/>
            <person name="Vollmers J."/>
            <person name="Poulsen M."/>
            <person name="Beemelmanns C."/>
        </authorList>
    </citation>
    <scope>NUCLEOTIDE SEQUENCE [LARGE SCALE GENOMIC DNA]</scope>
    <source>
        <strain evidence="8 9">RB56</strain>
    </source>
</reference>
<dbReference type="OrthoDB" id="4427395at2"/>
<evidence type="ECO:0000256" key="3">
    <source>
        <dbReference type="ARBA" id="ARBA00023136"/>
    </source>
</evidence>
<evidence type="ECO:0000256" key="6">
    <source>
        <dbReference type="SAM" id="MobiDB-lite"/>
    </source>
</evidence>
<comment type="caution">
    <text evidence="8">The sequence shown here is derived from an EMBL/GenBank/DDBJ whole genome shotgun (WGS) entry which is preliminary data.</text>
</comment>
<keyword evidence="3" id="KW-0472">Membrane</keyword>
<gene>
    <name evidence="8" type="ORF">NRB56_45170</name>
</gene>